<keyword evidence="1" id="KW-0175">Coiled coil</keyword>
<feature type="coiled-coil region" evidence="1">
    <location>
        <begin position="90"/>
        <end position="137"/>
    </location>
</feature>
<evidence type="ECO:0000313" key="3">
    <source>
        <dbReference type="Proteomes" id="UP000002313"/>
    </source>
</evidence>
<accession>E0S842</accession>
<reference evidence="2 3" key="1">
    <citation type="journal article" date="2010" name="Nat. Commun.">
        <title>The complete sequence of the smallest known nuclear genome from the microsporidian Encephalitozoon intestinalis.</title>
        <authorList>
            <person name="Corradi N."/>
            <person name="Pombert J.-F."/>
            <person name="Farinelli L."/>
            <person name="Didier E.S."/>
            <person name="Keeling P.J."/>
        </authorList>
    </citation>
    <scope>NUCLEOTIDE SEQUENCE [LARGE SCALE GENOMIC DNA]</scope>
    <source>
        <strain evidence="2 3">ATCC 50506</strain>
    </source>
</reference>
<dbReference type="EMBL" id="CP001948">
    <property type="protein sequence ID" value="ADM11877.1"/>
    <property type="molecule type" value="Genomic_DNA"/>
</dbReference>
<reference evidence="2 3" key="2">
    <citation type="journal article" date="2012" name="Proc. Natl. Acad. Sci. U.S.A.">
        <title>Gain and loss of multiple functionally related, horizontally transferred genes in the reduced genomes of two microsporidian parasites.</title>
        <authorList>
            <person name="Pombert J.-F."/>
            <person name="Selman M."/>
            <person name="Burki F."/>
            <person name="Bardell F.T."/>
            <person name="Farinelli L."/>
            <person name="Solter L.F."/>
            <person name="Whitman D.W."/>
            <person name="Weiss L.M."/>
            <person name="Corradi N."/>
            <person name="Keeling P.J."/>
        </authorList>
    </citation>
    <scope>NUCLEOTIDE SEQUENCE [LARGE SCALE GENOMIC DNA]</scope>
    <source>
        <strain evidence="2 3">ATCC 50506</strain>
    </source>
</reference>
<dbReference type="RefSeq" id="XP_003073237.1">
    <property type="nucleotide sequence ID" value="XM_003073191.1"/>
</dbReference>
<dbReference type="AlphaFoldDB" id="E0S842"/>
<gene>
    <name evidence="2" type="ORF">Eint_071140</name>
</gene>
<name>E0S842_ENCIT</name>
<dbReference type="VEuPathDB" id="MicrosporidiaDB:Eint_071140"/>
<dbReference type="HOGENOM" id="CLU_1845084_0_0_1"/>
<organism evidence="2 3">
    <name type="scientific">Encephalitozoon intestinalis (strain ATCC 50506)</name>
    <name type="common">Microsporidian parasite</name>
    <name type="synonym">Septata intestinalis</name>
    <dbReference type="NCBI Taxonomy" id="876142"/>
    <lineage>
        <taxon>Eukaryota</taxon>
        <taxon>Fungi</taxon>
        <taxon>Fungi incertae sedis</taxon>
        <taxon>Microsporidia</taxon>
        <taxon>Unikaryonidae</taxon>
        <taxon>Encephalitozoon</taxon>
    </lineage>
</organism>
<dbReference type="GeneID" id="9698056"/>
<dbReference type="Proteomes" id="UP000002313">
    <property type="component" value="Chromosome VII"/>
</dbReference>
<evidence type="ECO:0000313" key="2">
    <source>
        <dbReference type="EMBL" id="ADM11877.1"/>
    </source>
</evidence>
<protein>
    <submittedName>
        <fullName evidence="2">Uncharacterized protein</fullName>
    </submittedName>
</protein>
<dbReference type="KEGG" id="ein:Eint_071140"/>
<sequence>MTEPITRETRFNELPQQIKQKLINIYRSSHQQYLSMEMLKPTKFNLLYSQTQDLQTRNLQKNFRLLVESAEKLKRMWYLCKDEVDFRYLHENLKKALDELKGEVMLYKKNEGNTEFLDEISMTYGMLKNKLESLTKEKRM</sequence>
<keyword evidence="3" id="KW-1185">Reference proteome</keyword>
<evidence type="ECO:0000256" key="1">
    <source>
        <dbReference type="SAM" id="Coils"/>
    </source>
</evidence>
<proteinExistence type="predicted"/>
<dbReference type="OrthoDB" id="2189745at2759"/>